<dbReference type="PROSITE" id="PS51257">
    <property type="entry name" value="PROKAR_LIPOPROTEIN"/>
    <property type="match status" value="1"/>
</dbReference>
<dbReference type="VEuPathDB" id="FungiDB:UREG_06307"/>
<dbReference type="InParanoid" id="C4JXD4"/>
<sequence>MSLRSSKTSSFKHFTTAGSSLLSCSENGVDTEMINIDLTAEIHIVNDNVSGNNNFSGVGSEPTLQLSIFIKKSVVIAERLLKRFIIFIKKFIMSSVVQIKEFTVSSTDIKKSVANSVV</sequence>
<dbReference type="HOGENOM" id="CLU_2074905_0_0_1"/>
<dbReference type="KEGG" id="ure:UREG_06307"/>
<dbReference type="Proteomes" id="UP000002058">
    <property type="component" value="Unassembled WGS sequence"/>
</dbReference>
<proteinExistence type="predicted"/>
<organism evidence="1 2">
    <name type="scientific">Uncinocarpus reesii (strain UAMH 1704)</name>
    <dbReference type="NCBI Taxonomy" id="336963"/>
    <lineage>
        <taxon>Eukaryota</taxon>
        <taxon>Fungi</taxon>
        <taxon>Dikarya</taxon>
        <taxon>Ascomycota</taxon>
        <taxon>Pezizomycotina</taxon>
        <taxon>Eurotiomycetes</taxon>
        <taxon>Eurotiomycetidae</taxon>
        <taxon>Onygenales</taxon>
        <taxon>Onygenaceae</taxon>
        <taxon>Uncinocarpus</taxon>
    </lineage>
</organism>
<dbReference type="GeneID" id="8441660"/>
<protein>
    <submittedName>
        <fullName evidence="1">Uncharacterized protein</fullName>
    </submittedName>
</protein>
<reference evidence="2" key="1">
    <citation type="journal article" date="2009" name="Genome Res.">
        <title>Comparative genomic analyses of the human fungal pathogens Coccidioides and their relatives.</title>
        <authorList>
            <person name="Sharpton T.J."/>
            <person name="Stajich J.E."/>
            <person name="Rounsley S.D."/>
            <person name="Gardner M.J."/>
            <person name="Wortman J.R."/>
            <person name="Jordar V.S."/>
            <person name="Maiti R."/>
            <person name="Kodira C.D."/>
            <person name="Neafsey D.E."/>
            <person name="Zeng Q."/>
            <person name="Hung C.-Y."/>
            <person name="McMahan C."/>
            <person name="Muszewska A."/>
            <person name="Grynberg M."/>
            <person name="Mandel M.A."/>
            <person name="Kellner E.M."/>
            <person name="Barker B.M."/>
            <person name="Galgiani J.N."/>
            <person name="Orbach M.J."/>
            <person name="Kirkland T.N."/>
            <person name="Cole G.T."/>
            <person name="Henn M.R."/>
            <person name="Birren B.W."/>
            <person name="Taylor J.W."/>
        </authorList>
    </citation>
    <scope>NUCLEOTIDE SEQUENCE [LARGE SCALE GENOMIC DNA]</scope>
    <source>
        <strain evidence="2">UAMH 1704</strain>
    </source>
</reference>
<gene>
    <name evidence="1" type="ORF">UREG_06307</name>
</gene>
<evidence type="ECO:0000313" key="2">
    <source>
        <dbReference type="Proteomes" id="UP000002058"/>
    </source>
</evidence>
<dbReference type="RefSeq" id="XP_002583340.1">
    <property type="nucleotide sequence ID" value="XM_002583294.1"/>
</dbReference>
<name>C4JXD4_UNCRE</name>
<dbReference type="AlphaFoldDB" id="C4JXD4"/>
<accession>C4JXD4</accession>
<keyword evidence="2" id="KW-1185">Reference proteome</keyword>
<dbReference type="EMBL" id="CH476618">
    <property type="protein sequence ID" value="EEP81442.1"/>
    <property type="molecule type" value="Genomic_DNA"/>
</dbReference>
<evidence type="ECO:0000313" key="1">
    <source>
        <dbReference type="EMBL" id="EEP81442.1"/>
    </source>
</evidence>